<evidence type="ECO:0000259" key="5">
    <source>
        <dbReference type="PROSITE" id="PS51935"/>
    </source>
</evidence>
<comment type="similarity">
    <text evidence="1">Belongs to the peptidase C40 family.</text>
</comment>
<dbReference type="PROSITE" id="PS51935">
    <property type="entry name" value="NLPC_P60"/>
    <property type="match status" value="1"/>
</dbReference>
<proteinExistence type="inferred from homology"/>
<dbReference type="Proteomes" id="UP000018949">
    <property type="component" value="Unassembled WGS sequence"/>
</dbReference>
<dbReference type="InterPro" id="IPR038765">
    <property type="entry name" value="Papain-like_cys_pep_sf"/>
</dbReference>
<dbReference type="GO" id="GO:0008234">
    <property type="term" value="F:cysteine-type peptidase activity"/>
    <property type="evidence" value="ECO:0007669"/>
    <property type="project" value="UniProtKB-KW"/>
</dbReference>
<dbReference type="SUPFAM" id="SSF54001">
    <property type="entry name" value="Cysteine proteinases"/>
    <property type="match status" value="1"/>
</dbReference>
<feature type="domain" description="NlpC/P60" evidence="5">
    <location>
        <begin position="1"/>
        <end position="80"/>
    </location>
</feature>
<dbReference type="AlphaFoldDB" id="W4RKJ5"/>
<organism evidence="6 7">
    <name type="scientific">Mesobacillus boroniphilus JCM 21738</name>
    <dbReference type="NCBI Taxonomy" id="1294265"/>
    <lineage>
        <taxon>Bacteria</taxon>
        <taxon>Bacillati</taxon>
        <taxon>Bacillota</taxon>
        <taxon>Bacilli</taxon>
        <taxon>Bacillales</taxon>
        <taxon>Bacillaceae</taxon>
        <taxon>Mesobacillus</taxon>
    </lineage>
</organism>
<keyword evidence="2" id="KW-0645">Protease</keyword>
<evidence type="ECO:0000313" key="7">
    <source>
        <dbReference type="Proteomes" id="UP000018949"/>
    </source>
</evidence>
<keyword evidence="4" id="KW-0788">Thiol protease</keyword>
<dbReference type="PANTHER" id="PTHR47053:SF1">
    <property type="entry name" value="MUREIN DD-ENDOPEPTIDASE MEPH-RELATED"/>
    <property type="match status" value="1"/>
</dbReference>
<comment type="caution">
    <text evidence="6">The sequence shown here is derived from an EMBL/GenBank/DDBJ whole genome shotgun (WGS) entry which is preliminary data.</text>
</comment>
<gene>
    <name evidence="6" type="ORF">JCM21738_781</name>
</gene>
<sequence length="80" mass="8938">MTEYATQFVGVPYKWGGTTPAGFDCSGYLTYVYKDYGVNLPRTSADQYYQGEKVATADLVPGDLVFLQLIKKGLHMLVYI</sequence>
<evidence type="ECO:0000256" key="4">
    <source>
        <dbReference type="ARBA" id="ARBA00022807"/>
    </source>
</evidence>
<dbReference type="EMBL" id="BAUW01000005">
    <property type="protein sequence ID" value="GAE44099.1"/>
    <property type="molecule type" value="Genomic_DNA"/>
</dbReference>
<dbReference type="PANTHER" id="PTHR47053">
    <property type="entry name" value="MUREIN DD-ENDOPEPTIDASE MEPH-RELATED"/>
    <property type="match status" value="1"/>
</dbReference>
<keyword evidence="3" id="KW-0378">Hydrolase</keyword>
<evidence type="ECO:0000256" key="3">
    <source>
        <dbReference type="ARBA" id="ARBA00022801"/>
    </source>
</evidence>
<accession>W4RKJ5</accession>
<dbReference type="Pfam" id="PF00877">
    <property type="entry name" value="NLPC_P60"/>
    <property type="match status" value="1"/>
</dbReference>
<protein>
    <submittedName>
        <fullName evidence="6">NLP/P60 family protein</fullName>
    </submittedName>
</protein>
<dbReference type="InterPro" id="IPR051202">
    <property type="entry name" value="Peptidase_C40"/>
</dbReference>
<evidence type="ECO:0000256" key="1">
    <source>
        <dbReference type="ARBA" id="ARBA00007074"/>
    </source>
</evidence>
<reference evidence="6 7" key="1">
    <citation type="submission" date="2013-12" db="EMBL/GenBank/DDBJ databases">
        <title>NBRP : Genome information of microbial organism related human and environment.</title>
        <authorList>
            <person name="Hattori M."/>
            <person name="Oshima K."/>
            <person name="Inaba H."/>
            <person name="Suda W."/>
            <person name="Sakamoto M."/>
            <person name="Iino T."/>
            <person name="Kitahara M."/>
            <person name="Oshida Y."/>
            <person name="Iida T."/>
            <person name="Kudo T."/>
            <person name="Itoh T."/>
            <person name="Ahmed I."/>
            <person name="Ohkuma M."/>
        </authorList>
    </citation>
    <scope>NUCLEOTIDE SEQUENCE [LARGE SCALE GENOMIC DNA]</scope>
    <source>
        <strain evidence="6 7">JCM 21738</strain>
    </source>
</reference>
<dbReference type="GO" id="GO:0006508">
    <property type="term" value="P:proteolysis"/>
    <property type="evidence" value="ECO:0007669"/>
    <property type="project" value="UniProtKB-KW"/>
</dbReference>
<dbReference type="eggNOG" id="COG0791">
    <property type="taxonomic scope" value="Bacteria"/>
</dbReference>
<dbReference type="InterPro" id="IPR000064">
    <property type="entry name" value="NLP_P60_dom"/>
</dbReference>
<keyword evidence="7" id="KW-1185">Reference proteome</keyword>
<dbReference type="Gene3D" id="3.90.1720.10">
    <property type="entry name" value="endopeptidase domain like (from Nostoc punctiforme)"/>
    <property type="match status" value="1"/>
</dbReference>
<name>W4RKJ5_9BACI</name>
<evidence type="ECO:0000256" key="2">
    <source>
        <dbReference type="ARBA" id="ARBA00022670"/>
    </source>
</evidence>
<evidence type="ECO:0000313" key="6">
    <source>
        <dbReference type="EMBL" id="GAE44099.1"/>
    </source>
</evidence>